<dbReference type="InterPro" id="IPR029063">
    <property type="entry name" value="SAM-dependent_MTases_sf"/>
</dbReference>
<protein>
    <recommendedName>
        <fullName evidence="3">Methyltransferase</fullName>
    </recommendedName>
</protein>
<dbReference type="Proteomes" id="UP000251714">
    <property type="component" value="Unassembled WGS sequence"/>
</dbReference>
<name>A0A365MUG2_GIBIN</name>
<sequence length="342" mass="38525">MPETDSHSFSIISEPGIETIYTPTDQDTDEYELVFDDARSECLQQDDDSSCCTSLAASIFDYEHSHGRRYHAYLAGRYPLPNDEGEQCRELAEHFLMQQLLDGKLFLSEVDKDAKKIIDLGTGNGAWVMDVADEYDQTSVIGTDLSPIQPKSMPPNASMFVEDCEDPYWASGKDFDMLIKGRHLKEGGWIEFQDFDYTVRCDDGTMQKDDPLRVFFDTCAQGIRKYGCTNFGKKDVRKSLIAAGFTRVQAVSEKVPISCWPQDEGMKDLGKLMEANIMDLIGSMAVKPLIALGIPEEERKEMASQAYKSLREDKGHRYMNCRIVYGQKYGDQSSVASLGFDS</sequence>
<dbReference type="Gene3D" id="3.40.50.150">
    <property type="entry name" value="Vaccinia Virus protein VP39"/>
    <property type="match status" value="1"/>
</dbReference>
<organism evidence="1 2">
    <name type="scientific">Gibberella intermedia</name>
    <name type="common">Bulb rot disease fungus</name>
    <name type="synonym">Fusarium proliferatum</name>
    <dbReference type="NCBI Taxonomy" id="948311"/>
    <lineage>
        <taxon>Eukaryota</taxon>
        <taxon>Fungi</taxon>
        <taxon>Dikarya</taxon>
        <taxon>Ascomycota</taxon>
        <taxon>Pezizomycotina</taxon>
        <taxon>Sordariomycetes</taxon>
        <taxon>Hypocreomycetidae</taxon>
        <taxon>Hypocreales</taxon>
        <taxon>Nectriaceae</taxon>
        <taxon>Fusarium</taxon>
        <taxon>Fusarium fujikuroi species complex</taxon>
    </lineage>
</organism>
<evidence type="ECO:0008006" key="3">
    <source>
        <dbReference type="Google" id="ProtNLM"/>
    </source>
</evidence>
<gene>
    <name evidence="1" type="ORF">FPRO05_03647</name>
</gene>
<evidence type="ECO:0000313" key="1">
    <source>
        <dbReference type="EMBL" id="RBA12197.1"/>
    </source>
</evidence>
<dbReference type="AlphaFoldDB" id="A0A365MUG2"/>
<reference evidence="1 2" key="1">
    <citation type="submission" date="2017-12" db="EMBL/GenBank/DDBJ databases">
        <title>Genome sequence of the mycotoxigenic crop pathogen Fusarium proliferatum, strain ITEM 2341 from Date Palm.</title>
        <authorList>
            <person name="Almiman B.F."/>
            <person name="Shittu T.A."/>
            <person name="Muthumeenakshi S."/>
            <person name="Baroncelli R."/>
            <person name="Sreenivasaprasada S."/>
        </authorList>
    </citation>
    <scope>NUCLEOTIDE SEQUENCE [LARGE SCALE GENOMIC DNA]</scope>
    <source>
        <strain evidence="1 2">ITEM 2341</strain>
    </source>
</reference>
<accession>A0A365MUG2</accession>
<proteinExistence type="predicted"/>
<dbReference type="CDD" id="cd02440">
    <property type="entry name" value="AdoMet_MTases"/>
    <property type="match status" value="1"/>
</dbReference>
<evidence type="ECO:0000313" key="2">
    <source>
        <dbReference type="Proteomes" id="UP000251714"/>
    </source>
</evidence>
<comment type="caution">
    <text evidence="1">The sequence shown here is derived from an EMBL/GenBank/DDBJ whole genome shotgun (WGS) entry which is preliminary data.</text>
</comment>
<dbReference type="EMBL" id="PKMI01000039">
    <property type="protein sequence ID" value="RBA12197.1"/>
    <property type="molecule type" value="Genomic_DNA"/>
</dbReference>
<dbReference type="SUPFAM" id="SSF53335">
    <property type="entry name" value="S-adenosyl-L-methionine-dependent methyltransferases"/>
    <property type="match status" value="1"/>
</dbReference>